<organism evidence="1 2">
    <name type="scientific">Candidatus Electrothrix marina</name>
    <dbReference type="NCBI Taxonomy" id="1859130"/>
    <lineage>
        <taxon>Bacteria</taxon>
        <taxon>Pseudomonadati</taxon>
        <taxon>Thermodesulfobacteriota</taxon>
        <taxon>Desulfobulbia</taxon>
        <taxon>Desulfobulbales</taxon>
        <taxon>Desulfobulbaceae</taxon>
        <taxon>Candidatus Electrothrix</taxon>
    </lineage>
</organism>
<proteinExistence type="predicted"/>
<evidence type="ECO:0000313" key="2">
    <source>
        <dbReference type="Proteomes" id="UP000287615"/>
    </source>
</evidence>
<dbReference type="PANTHER" id="PTHR33604:SF3">
    <property type="entry name" value="OSJNBA0004B13.7 PROTEIN"/>
    <property type="match status" value="1"/>
</dbReference>
<comment type="caution">
    <text evidence="1">The sequence shown here is derived from an EMBL/GenBank/DDBJ whole genome shotgun (WGS) entry which is preliminary data.</text>
</comment>
<dbReference type="SUPFAM" id="SSF53448">
    <property type="entry name" value="Nucleotide-diphospho-sugar transferases"/>
    <property type="match status" value="1"/>
</dbReference>
<name>A0A3S3RDQ7_9BACT</name>
<dbReference type="Gene3D" id="3.90.550.10">
    <property type="entry name" value="Spore Coat Polysaccharide Biosynthesis Protein SpsA, Chain A"/>
    <property type="match status" value="1"/>
</dbReference>
<dbReference type="PANTHER" id="PTHR33604">
    <property type="entry name" value="OSJNBA0004B13.7 PROTEIN"/>
    <property type="match status" value="1"/>
</dbReference>
<accession>A0A3S3RDQ7</accession>
<evidence type="ECO:0000313" key="1">
    <source>
        <dbReference type="EMBL" id="RWX50930.1"/>
    </source>
</evidence>
<gene>
    <name evidence="1" type="ORF">VU00_10044</name>
</gene>
<dbReference type="Proteomes" id="UP000287615">
    <property type="component" value="Unassembled WGS sequence"/>
</dbReference>
<dbReference type="AlphaFoldDB" id="A0A3S3RDQ7"/>
<dbReference type="InterPro" id="IPR029044">
    <property type="entry name" value="Nucleotide-diphossugar_trans"/>
</dbReference>
<sequence length="390" mass="45134">MKCMTDLIFPAIVVVGFNRLHTLERLLDSLLVADYPSGKKIPLIISLDYCVEEGANQVKEFADSVHWPYGSKEIILHSCRLGLKEHILRCGDLTEKYDSVIVLEDDLFVSPAYYRYSIDALKFFQDDDRIAGISLYSHKSNPCLYRDFEPLHGGGDNYFLQFASSWGQVWSRKHWREFRDWYDQGQVVHVDDPLPDEVIAWPETSWLKFFIKYMVVCDKFFVYPRVSLSTNFGDPGTHFRGYISFFQVPILTQGKKYNFISLCDSLAVYDAFFELFPEVLNKIIEKYRVEDYAVDLYGKKSPAKVGAAKVLTTQQCELFDHSYGKKMVPLLLNVIFNIPGEGIYFAPTECIIEEKKDDAEKKGIVKRIYSIFSYYISSLISKGKEFSRCR</sequence>
<reference evidence="1 2" key="1">
    <citation type="submission" date="2017-01" db="EMBL/GenBank/DDBJ databases">
        <title>The cable genome- insights into the physiology and evolution of filamentous bacteria capable of sulfide oxidation via long distance electron transfer.</title>
        <authorList>
            <person name="Schreiber L."/>
            <person name="Bjerg J.T."/>
            <person name="Boggild A."/>
            <person name="Van De Vossenberg J."/>
            <person name="Meysman F."/>
            <person name="Nielsen L.P."/>
            <person name="Schramm A."/>
            <person name="Kjeldsen K.U."/>
        </authorList>
    </citation>
    <scope>NUCLEOTIDE SEQUENCE [LARGE SCALE GENOMIC DNA]</scope>
    <source>
        <strain evidence="1">A3</strain>
    </source>
</reference>
<dbReference type="EMBL" id="MTKR01000004">
    <property type="protein sequence ID" value="RWX50930.1"/>
    <property type="molecule type" value="Genomic_DNA"/>
</dbReference>
<evidence type="ECO:0008006" key="3">
    <source>
        <dbReference type="Google" id="ProtNLM"/>
    </source>
</evidence>
<protein>
    <recommendedName>
        <fullName evidence="3">GNT-I family protein</fullName>
    </recommendedName>
</protein>